<dbReference type="InterPro" id="IPR042197">
    <property type="entry name" value="Apaf_helical"/>
</dbReference>
<dbReference type="PANTHER" id="PTHR36766:SF40">
    <property type="entry name" value="DISEASE RESISTANCE PROTEIN RGA3"/>
    <property type="match status" value="1"/>
</dbReference>
<dbReference type="InterPro" id="IPR002182">
    <property type="entry name" value="NB-ARC"/>
</dbReference>
<keyword evidence="4" id="KW-0547">Nucleotide-binding</keyword>
<evidence type="ECO:0000259" key="8">
    <source>
        <dbReference type="Pfam" id="PF00931"/>
    </source>
</evidence>
<dbReference type="InterPro" id="IPR032675">
    <property type="entry name" value="LRR_dom_sf"/>
</dbReference>
<dbReference type="Pfam" id="PF18052">
    <property type="entry name" value="Rx_N"/>
    <property type="match status" value="1"/>
</dbReference>
<dbReference type="InterPro" id="IPR055414">
    <property type="entry name" value="LRR_R13L4/SHOC2-like"/>
</dbReference>
<dbReference type="InterPro" id="IPR041118">
    <property type="entry name" value="Rx_N"/>
</dbReference>
<keyword evidence="7" id="KW-0175">Coiled coil</keyword>
<dbReference type="Gene3D" id="3.80.10.10">
    <property type="entry name" value="Ribonuclease Inhibitor"/>
    <property type="match status" value="3"/>
</dbReference>
<feature type="domain" description="Disease resistance protein winged helix" evidence="10">
    <location>
        <begin position="458"/>
        <end position="525"/>
    </location>
</feature>
<protein>
    <recommendedName>
        <fullName evidence="14">NB-ARC domain-containing protein</fullName>
    </recommendedName>
</protein>
<dbReference type="Gene3D" id="3.40.50.300">
    <property type="entry name" value="P-loop containing nucleotide triphosphate hydrolases"/>
    <property type="match status" value="1"/>
</dbReference>
<dbReference type="SUPFAM" id="SSF52540">
    <property type="entry name" value="P-loop containing nucleoside triphosphate hydrolases"/>
    <property type="match status" value="1"/>
</dbReference>
<dbReference type="GO" id="GO:0051707">
    <property type="term" value="P:response to other organism"/>
    <property type="evidence" value="ECO:0007669"/>
    <property type="project" value="UniProtKB-ARBA"/>
</dbReference>
<evidence type="ECO:0008006" key="14">
    <source>
        <dbReference type="Google" id="ProtNLM"/>
    </source>
</evidence>
<dbReference type="InterPro" id="IPR036388">
    <property type="entry name" value="WH-like_DNA-bd_sf"/>
</dbReference>
<dbReference type="Pfam" id="PF23598">
    <property type="entry name" value="LRR_14"/>
    <property type="match status" value="1"/>
</dbReference>
<evidence type="ECO:0000256" key="2">
    <source>
        <dbReference type="ARBA" id="ARBA00022614"/>
    </source>
</evidence>
<feature type="domain" description="R13L1/DRL21-like LRR repeat region" evidence="12">
    <location>
        <begin position="787"/>
        <end position="853"/>
    </location>
</feature>
<feature type="domain" description="Disease resistance N-terminal" evidence="9">
    <location>
        <begin position="37"/>
        <end position="106"/>
    </location>
</feature>
<proteinExistence type="inferred from homology"/>
<evidence type="ECO:0000256" key="7">
    <source>
        <dbReference type="ARBA" id="ARBA00023054"/>
    </source>
</evidence>
<evidence type="ECO:0000256" key="6">
    <source>
        <dbReference type="ARBA" id="ARBA00022840"/>
    </source>
</evidence>
<dbReference type="CDD" id="cd00882">
    <property type="entry name" value="Ras_like_GTPase"/>
    <property type="match status" value="1"/>
</dbReference>
<comment type="similarity">
    <text evidence="1">Belongs to the disease resistance NB-LRR family.</text>
</comment>
<evidence type="ECO:0000259" key="9">
    <source>
        <dbReference type="Pfam" id="PF18052"/>
    </source>
</evidence>
<dbReference type="InterPro" id="IPR058922">
    <property type="entry name" value="WHD_DRP"/>
</dbReference>
<reference evidence="13" key="2">
    <citation type="journal article" date="2015" name="Data Brief">
        <title>Shoot transcriptome of the giant reed, Arundo donax.</title>
        <authorList>
            <person name="Barrero R.A."/>
            <person name="Guerrero F.D."/>
            <person name="Moolhuijzen P."/>
            <person name="Goolsby J.A."/>
            <person name="Tidwell J."/>
            <person name="Bellgard S.E."/>
            <person name="Bellgard M.I."/>
        </authorList>
    </citation>
    <scope>NUCLEOTIDE SEQUENCE</scope>
    <source>
        <tissue evidence="13">Shoot tissue taken approximately 20 cm above the soil surface</tissue>
    </source>
</reference>
<dbReference type="GO" id="GO:0043531">
    <property type="term" value="F:ADP binding"/>
    <property type="evidence" value="ECO:0007669"/>
    <property type="project" value="InterPro"/>
</dbReference>
<dbReference type="Gene3D" id="1.20.5.4130">
    <property type="match status" value="1"/>
</dbReference>
<dbReference type="PANTHER" id="PTHR36766">
    <property type="entry name" value="PLANT BROAD-SPECTRUM MILDEW RESISTANCE PROTEIN RPW8"/>
    <property type="match status" value="1"/>
</dbReference>
<dbReference type="Pfam" id="PF25019">
    <property type="entry name" value="LRR_R13L1-DRL21"/>
    <property type="match status" value="1"/>
</dbReference>
<keyword evidence="6" id="KW-0067">ATP-binding</keyword>
<keyword evidence="3" id="KW-0677">Repeat</keyword>
<accession>A0A0A8XPM9</accession>
<name>A0A0A8XPM9_ARUDO</name>
<feature type="domain" description="Disease resistance R13L4/SHOC-2-like LRR" evidence="11">
    <location>
        <begin position="562"/>
        <end position="748"/>
    </location>
</feature>
<dbReference type="EMBL" id="GBRH01283327">
    <property type="protein sequence ID" value="JAD14568.1"/>
    <property type="molecule type" value="Transcribed_RNA"/>
</dbReference>
<dbReference type="Pfam" id="PF23559">
    <property type="entry name" value="WHD_DRP"/>
    <property type="match status" value="1"/>
</dbReference>
<keyword evidence="5" id="KW-0611">Plant defense</keyword>
<evidence type="ECO:0000259" key="11">
    <source>
        <dbReference type="Pfam" id="PF23598"/>
    </source>
</evidence>
<evidence type="ECO:0000256" key="3">
    <source>
        <dbReference type="ARBA" id="ARBA00022737"/>
    </source>
</evidence>
<evidence type="ECO:0000256" key="5">
    <source>
        <dbReference type="ARBA" id="ARBA00022821"/>
    </source>
</evidence>
<evidence type="ECO:0000259" key="12">
    <source>
        <dbReference type="Pfam" id="PF25019"/>
    </source>
</evidence>
<keyword evidence="2" id="KW-0433">Leucine-rich repeat</keyword>
<dbReference type="Gene3D" id="1.10.10.10">
    <property type="entry name" value="Winged helix-like DNA-binding domain superfamily/Winged helix DNA-binding domain"/>
    <property type="match status" value="1"/>
</dbReference>
<dbReference type="GO" id="GO:0006952">
    <property type="term" value="P:defense response"/>
    <property type="evidence" value="ECO:0007669"/>
    <property type="project" value="UniProtKB-KW"/>
</dbReference>
<dbReference type="InterPro" id="IPR056789">
    <property type="entry name" value="LRR_R13L1-DRL21"/>
</dbReference>
<dbReference type="Gene3D" id="1.10.8.430">
    <property type="entry name" value="Helical domain of apoptotic protease-activating factors"/>
    <property type="match status" value="1"/>
</dbReference>
<sequence>MAWFAAAHDVVVTATAVVSGATDWANFFQLIRPANIQQQNQAELLKEDLWRLRTSLPRARDLMDCAEWCIHKETVAELLSCLKDVVYDAEDIVDEFDYCQLERKLKQDLHAGPTCLDSMKNAFFGSISKVKEIQRRLEHLVCNMKEMGLHEELHCSGQSFRIETTSSLNESEIFCHQDEAATLIQLLDLPIKRKRTGNVVSMRESTNHDKGKNNNVSVLPIVGMGGVGKTTLVQQVCNDRRVKRYFGIPIWICVSYKFDEKKLAREFIRSATGEKMEVSDSMDLLQRKIRGVVMRTRFLLVLDDIWDDVCSNEGEKWLILLQALIHGLPGSMILVTTRSHKVAELVATTEHLQLDGLPDDTFWSFFKLCAFGSLASEINPELELIGRRIASKLKGFPLAAKTLGRLLSLRWDVEYWTRISECELWELPQNENDILPALRLSYQYLPSQLKRCFLMCALYPKDYMFEEESLICIWTASGLLERQGFRQSRDVGRGYLQELISQSFFQSAPGMSSKYVIHSLMHDMAQLVSSKEYCMIKDGSDLGKVPENIRHLSIFPRGNIDYNSLISLSRYKKLRSLVCCGDFESKELTPIVKQWFEELKFIRFLSFTCKLQEIPENIDNLKLLRYLGIASTCTFKTLPSSFCSLYNLQILEVPNIELLSLPKGFINLVNLERLTSESLQFCQDCASFDAAKGHSQGIRILTNIDQIRGTLKIENLEKVRSKAETAQALSNKKHLEKLTLNWKHRGQKNGSNMAVFKGGSPKLWQHRRKNGVSQTKVYEALPQPSNLKFRRHRRENDGSEVQVIEGLSPHANLKFLEILYYGGESMPNWLQPENLPNLRSLEFRYCDRFSSIQPSRCSRSTGDIIHQGFFPQRLCTKYLFLTSLSLEGCTNLSSIEEFLQPEYLPAIRILSVISCPRINWQRLLILPSSLEKLMLDKFGKFSDHFVSCLLILSSLANLYLSCPHLTSIPLPVWSKNLTSLETLTIHRCTSLASIGVPEASLNPPHSSGPTGAFLSLTELDIFSCHKLSSLDELLVPDYLPAIKRIKIGKCDELVSLPVEWFTGFPFLEDLEIFSCPRLGGQRGGRLALPSSLKRLFLANCGDISGWIPSCLHKLTSLMELWLGECPCITTIPGNLWSNHLPALKELVIWGCRDLTSIGGTQKIAHVKNVYIAGCLELEEFNQPFRKDYTDTLSLARAQTSLEVLPPEI</sequence>
<feature type="domain" description="NB-ARC" evidence="8">
    <location>
        <begin position="212"/>
        <end position="371"/>
    </location>
</feature>
<dbReference type="Pfam" id="PF00931">
    <property type="entry name" value="NB-ARC"/>
    <property type="match status" value="1"/>
</dbReference>
<evidence type="ECO:0000256" key="4">
    <source>
        <dbReference type="ARBA" id="ARBA00022741"/>
    </source>
</evidence>
<evidence type="ECO:0000256" key="1">
    <source>
        <dbReference type="ARBA" id="ARBA00008894"/>
    </source>
</evidence>
<evidence type="ECO:0000313" key="13">
    <source>
        <dbReference type="EMBL" id="JAD14568.1"/>
    </source>
</evidence>
<dbReference type="InterPro" id="IPR027417">
    <property type="entry name" value="P-loop_NTPase"/>
</dbReference>
<evidence type="ECO:0000259" key="10">
    <source>
        <dbReference type="Pfam" id="PF23559"/>
    </source>
</evidence>
<dbReference type="SUPFAM" id="SSF52058">
    <property type="entry name" value="L domain-like"/>
    <property type="match status" value="2"/>
</dbReference>
<dbReference type="GO" id="GO:0005524">
    <property type="term" value="F:ATP binding"/>
    <property type="evidence" value="ECO:0007669"/>
    <property type="project" value="UniProtKB-KW"/>
</dbReference>
<dbReference type="AlphaFoldDB" id="A0A0A8XPM9"/>
<dbReference type="PRINTS" id="PR00364">
    <property type="entry name" value="DISEASERSIST"/>
</dbReference>
<organism evidence="13">
    <name type="scientific">Arundo donax</name>
    <name type="common">Giant reed</name>
    <name type="synonym">Donax arundinaceus</name>
    <dbReference type="NCBI Taxonomy" id="35708"/>
    <lineage>
        <taxon>Eukaryota</taxon>
        <taxon>Viridiplantae</taxon>
        <taxon>Streptophyta</taxon>
        <taxon>Embryophyta</taxon>
        <taxon>Tracheophyta</taxon>
        <taxon>Spermatophyta</taxon>
        <taxon>Magnoliopsida</taxon>
        <taxon>Liliopsida</taxon>
        <taxon>Poales</taxon>
        <taxon>Poaceae</taxon>
        <taxon>PACMAD clade</taxon>
        <taxon>Arundinoideae</taxon>
        <taxon>Arundineae</taxon>
        <taxon>Arundo</taxon>
    </lineage>
</organism>
<reference evidence="13" key="1">
    <citation type="submission" date="2014-09" db="EMBL/GenBank/DDBJ databases">
        <authorList>
            <person name="Magalhaes I.L.F."/>
            <person name="Oliveira U."/>
            <person name="Santos F.R."/>
            <person name="Vidigal T.H.D.A."/>
            <person name="Brescovit A.D."/>
            <person name="Santos A.J."/>
        </authorList>
    </citation>
    <scope>NUCLEOTIDE SEQUENCE</scope>
    <source>
        <tissue evidence="13">Shoot tissue taken approximately 20 cm above the soil surface</tissue>
    </source>
</reference>